<gene>
    <name evidence="1" type="ORF">FD145_1258</name>
</gene>
<proteinExistence type="predicted"/>
<accession>A0A833L088</accession>
<name>A0A833L088_UNCSA</name>
<evidence type="ECO:0000313" key="1">
    <source>
        <dbReference type="EMBL" id="KAF0133531.1"/>
    </source>
</evidence>
<comment type="caution">
    <text evidence="1">The sequence shown here is derived from an EMBL/GenBank/DDBJ whole genome shotgun (WGS) entry which is preliminary data.</text>
</comment>
<evidence type="ECO:0008006" key="3">
    <source>
        <dbReference type="Google" id="ProtNLM"/>
    </source>
</evidence>
<evidence type="ECO:0000313" key="2">
    <source>
        <dbReference type="Proteomes" id="UP000488506"/>
    </source>
</evidence>
<reference evidence="1 2" key="1">
    <citation type="submission" date="2019-12" db="EMBL/GenBank/DDBJ databases">
        <authorList>
            <person name="Wolfe R."/>
            <person name="Danczak R."/>
            <person name="Wilkins M."/>
        </authorList>
    </citation>
    <scope>NUCLEOTIDE SEQUENCE [LARGE SCALE GENOMIC DNA]</scope>
    <source>
        <strain evidence="1">X2_MaxBin.013</strain>
    </source>
</reference>
<protein>
    <recommendedName>
        <fullName evidence="3">Peptidase MA-like domain-containing protein</fullName>
    </recommendedName>
</protein>
<organism evidence="1 2">
    <name type="scientific">Candidatus Saganbacteria bacterium</name>
    <dbReference type="NCBI Taxonomy" id="2575572"/>
    <lineage>
        <taxon>Bacteria</taxon>
        <taxon>Bacillati</taxon>
        <taxon>Saganbacteria</taxon>
    </lineage>
</organism>
<dbReference type="Proteomes" id="UP000488506">
    <property type="component" value="Unassembled WGS sequence"/>
</dbReference>
<dbReference type="PROSITE" id="PS51257">
    <property type="entry name" value="PROKAR_LIPOPROTEIN"/>
    <property type="match status" value="1"/>
</dbReference>
<sequence>MKVLLKNRKTILFFLLVFFVVCISISCGRVLRKSIELKITAFLANKTKFNITVANNGTDITEPFAIKFALDDIYVEAPENKTISIEKILGNSHTTTETDNLLSSSDGIGGHCATAYVEGYGTEESVYYNDGNYQTEYDYAFANLSNWLSNIKSTLKSDYDFPCSGTYNVHLVDAITSESGSSLGKCSGRTIKGSYTAVIQLSLSDMNSYGTYFYDGVHYPYTTSQEVAYHEYTHAFHREYIISKSSLSDWSILPSWFKEGLAVYSAGQGIARVRYYSAYYKTLGYTKSQMLDKILSAVNGGDHEAHDYAGDYLAVYYIRYTYGKTVLNNVIKDNAGGMDIEDAIVHNLSSVSSFASFKSKVRDYAENYVDNIWNHLYSTAIRSLQIKEVERKETD</sequence>
<dbReference type="EMBL" id="WPAF01000024">
    <property type="protein sequence ID" value="KAF0133531.1"/>
    <property type="molecule type" value="Genomic_DNA"/>
</dbReference>
<dbReference type="AlphaFoldDB" id="A0A833L088"/>